<feature type="compositionally biased region" description="Acidic residues" evidence="2">
    <location>
        <begin position="14"/>
        <end position="30"/>
    </location>
</feature>
<evidence type="ECO:0000256" key="2">
    <source>
        <dbReference type="SAM" id="MobiDB-lite"/>
    </source>
</evidence>
<dbReference type="PROSITE" id="PS50157">
    <property type="entry name" value="ZINC_FINGER_C2H2_2"/>
    <property type="match status" value="2"/>
</dbReference>
<evidence type="ECO:0000256" key="1">
    <source>
        <dbReference type="PROSITE-ProRule" id="PRU00042"/>
    </source>
</evidence>
<dbReference type="InterPro" id="IPR013087">
    <property type="entry name" value="Znf_C2H2_type"/>
</dbReference>
<feature type="domain" description="C2H2-type" evidence="3">
    <location>
        <begin position="47"/>
        <end position="74"/>
    </location>
</feature>
<feature type="region of interest" description="Disordered" evidence="2">
    <location>
        <begin position="1"/>
        <end position="40"/>
    </location>
</feature>
<protein>
    <recommendedName>
        <fullName evidence="3">C2H2-type domain-containing protein</fullName>
    </recommendedName>
</protein>
<feature type="domain" description="C2H2-type" evidence="3">
    <location>
        <begin position="134"/>
        <end position="162"/>
    </location>
</feature>
<feature type="region of interest" description="Disordered" evidence="2">
    <location>
        <begin position="160"/>
        <end position="192"/>
    </location>
</feature>
<evidence type="ECO:0000313" key="5">
    <source>
        <dbReference type="Proteomes" id="UP001346869"/>
    </source>
</evidence>
<keyword evidence="1" id="KW-0479">Metal-binding</keyword>
<dbReference type="SMART" id="SM00355">
    <property type="entry name" value="ZnF_C2H2"/>
    <property type="match status" value="2"/>
</dbReference>
<dbReference type="EMBL" id="JAUZQC010000011">
    <property type="protein sequence ID" value="KAK5863372.1"/>
    <property type="molecule type" value="Genomic_DNA"/>
</dbReference>
<keyword evidence="1" id="KW-0863">Zinc-finger</keyword>
<dbReference type="SUPFAM" id="SSF57667">
    <property type="entry name" value="beta-beta-alpha zinc fingers"/>
    <property type="match status" value="1"/>
</dbReference>
<proteinExistence type="predicted"/>
<keyword evidence="1" id="KW-0862">Zinc</keyword>
<dbReference type="Proteomes" id="UP001346869">
    <property type="component" value="Unassembled WGS sequence"/>
</dbReference>
<sequence>MEDSPHVYISEFGYNEDLDEMDMNEEETSMESDMVNSPYQDTERDSFQCQHCERHFSTKPGLERHMHIHTSANKDAYKYKSNILEQHEKEKPLDLAGSAMQLHTSSTTGSNPPVLLAGDHTAQPDKWGAAEGRHACKYCEKMFTTHINKRRHERRIHEQQHLENTCRESPAAPGGKPCGDVQRNKPTGNRAW</sequence>
<evidence type="ECO:0000313" key="4">
    <source>
        <dbReference type="EMBL" id="KAK5863372.1"/>
    </source>
</evidence>
<dbReference type="InterPro" id="IPR036236">
    <property type="entry name" value="Znf_C2H2_sf"/>
</dbReference>
<comment type="caution">
    <text evidence="4">The sequence shown here is derived from an EMBL/GenBank/DDBJ whole genome shotgun (WGS) entry which is preliminary data.</text>
</comment>
<keyword evidence="5" id="KW-1185">Reference proteome</keyword>
<dbReference type="AlphaFoldDB" id="A0AAN7XLM9"/>
<evidence type="ECO:0000259" key="3">
    <source>
        <dbReference type="PROSITE" id="PS50157"/>
    </source>
</evidence>
<reference evidence="4 5" key="1">
    <citation type="journal article" date="2023" name="Genes (Basel)">
        <title>Chromosome-Level Genome Assembly and Circadian Gene Repertoire of the Patagonia Blennie Eleginops maclovinus-The Closest Ancestral Proxy of Antarctic Cryonotothenioids.</title>
        <authorList>
            <person name="Cheng C.C."/>
            <person name="Rivera-Colon A.G."/>
            <person name="Minhas B.F."/>
            <person name="Wilson L."/>
            <person name="Rayamajhi N."/>
            <person name="Vargas-Chacoff L."/>
            <person name="Catchen J.M."/>
        </authorList>
    </citation>
    <scope>NUCLEOTIDE SEQUENCE [LARGE SCALE GENOMIC DNA]</scope>
    <source>
        <strain evidence="4">JMC-PN-2008</strain>
    </source>
</reference>
<dbReference type="PROSITE" id="PS00028">
    <property type="entry name" value="ZINC_FINGER_C2H2_1"/>
    <property type="match status" value="2"/>
</dbReference>
<gene>
    <name evidence="4" type="ORF">PBY51_000407</name>
</gene>
<reference evidence="4 5" key="2">
    <citation type="journal article" date="2023" name="Mol. Biol. Evol.">
        <title>Genomics of Secondarily Temperate Adaptation in the Only Non-Antarctic Icefish.</title>
        <authorList>
            <person name="Rivera-Colon A.G."/>
            <person name="Rayamajhi N."/>
            <person name="Minhas B.F."/>
            <person name="Madrigal G."/>
            <person name="Bilyk K.T."/>
            <person name="Yoon V."/>
            <person name="Hune M."/>
            <person name="Gregory S."/>
            <person name="Cheng C.H.C."/>
            <person name="Catchen J.M."/>
        </authorList>
    </citation>
    <scope>NUCLEOTIDE SEQUENCE [LARGE SCALE GENOMIC DNA]</scope>
    <source>
        <strain evidence="4">JMC-PN-2008</strain>
    </source>
</reference>
<organism evidence="4 5">
    <name type="scientific">Eleginops maclovinus</name>
    <name type="common">Patagonian blennie</name>
    <name type="synonym">Eleginus maclovinus</name>
    <dbReference type="NCBI Taxonomy" id="56733"/>
    <lineage>
        <taxon>Eukaryota</taxon>
        <taxon>Metazoa</taxon>
        <taxon>Chordata</taxon>
        <taxon>Craniata</taxon>
        <taxon>Vertebrata</taxon>
        <taxon>Euteleostomi</taxon>
        <taxon>Actinopterygii</taxon>
        <taxon>Neopterygii</taxon>
        <taxon>Teleostei</taxon>
        <taxon>Neoteleostei</taxon>
        <taxon>Acanthomorphata</taxon>
        <taxon>Eupercaria</taxon>
        <taxon>Perciformes</taxon>
        <taxon>Notothenioidei</taxon>
        <taxon>Eleginopidae</taxon>
        <taxon>Eleginops</taxon>
    </lineage>
</organism>
<dbReference type="Gene3D" id="3.30.160.60">
    <property type="entry name" value="Classic Zinc Finger"/>
    <property type="match status" value="1"/>
</dbReference>
<accession>A0AAN7XLM9</accession>
<dbReference type="GO" id="GO:0008270">
    <property type="term" value="F:zinc ion binding"/>
    <property type="evidence" value="ECO:0007669"/>
    <property type="project" value="UniProtKB-KW"/>
</dbReference>
<name>A0AAN7XLM9_ELEMC</name>